<gene>
    <name evidence="2" type="ORF">J8F10_08955</name>
</gene>
<reference evidence="2 3" key="1">
    <citation type="submission" date="2021-04" db="EMBL/GenBank/DDBJ databases">
        <authorList>
            <person name="Ivanova A."/>
        </authorList>
    </citation>
    <scope>NUCLEOTIDE SEQUENCE [LARGE SCALE GENOMIC DNA]</scope>
    <source>
        <strain evidence="2 3">G18</strain>
    </source>
</reference>
<protein>
    <submittedName>
        <fullName evidence="2">Multiubiquitin domain-containing protein</fullName>
    </submittedName>
</protein>
<evidence type="ECO:0000313" key="3">
    <source>
        <dbReference type="Proteomes" id="UP000676565"/>
    </source>
</evidence>
<dbReference type="RefSeq" id="WP_210653488.1">
    <property type="nucleotide sequence ID" value="NZ_JAGKQQ010000001.1"/>
</dbReference>
<organism evidence="2 3">
    <name type="scientific">Gemmata palustris</name>
    <dbReference type="NCBI Taxonomy" id="2822762"/>
    <lineage>
        <taxon>Bacteria</taxon>
        <taxon>Pseudomonadati</taxon>
        <taxon>Planctomycetota</taxon>
        <taxon>Planctomycetia</taxon>
        <taxon>Gemmatales</taxon>
        <taxon>Gemmataceae</taxon>
        <taxon>Gemmata</taxon>
    </lineage>
</organism>
<dbReference type="InterPro" id="IPR027802">
    <property type="entry name" value="Multi-ubiquitin_dom"/>
</dbReference>
<proteinExistence type="predicted"/>
<comment type="caution">
    <text evidence="2">The sequence shown here is derived from an EMBL/GenBank/DDBJ whole genome shotgun (WGS) entry which is preliminary data.</text>
</comment>
<feature type="domain" description="Multi-ubiquitin" evidence="1">
    <location>
        <begin position="62"/>
        <end position="125"/>
    </location>
</feature>
<keyword evidence="3" id="KW-1185">Reference proteome</keyword>
<dbReference type="Pfam" id="PF14452">
    <property type="entry name" value="Multi_ubiq"/>
    <property type="match status" value="1"/>
</dbReference>
<accession>A0ABS5BRA9</accession>
<evidence type="ECO:0000259" key="1">
    <source>
        <dbReference type="Pfam" id="PF14452"/>
    </source>
</evidence>
<name>A0ABS5BRA9_9BACT</name>
<dbReference type="Proteomes" id="UP000676565">
    <property type="component" value="Unassembled WGS sequence"/>
</dbReference>
<dbReference type="EMBL" id="JAGKQQ010000001">
    <property type="protein sequence ID" value="MBP3955408.1"/>
    <property type="molecule type" value="Genomic_DNA"/>
</dbReference>
<sequence>MTKEWNEVEVTLPAVPNQESKVVLNGTRLKHVRGVSIKSVVDEVTEVTITLFAHVNRTAVKRITVNGKQHEFAGDEIGYREIAELAGIDRQGASVTYRGASGSGTICNDERVPVMDGMVINAVFTGNA</sequence>
<evidence type="ECO:0000313" key="2">
    <source>
        <dbReference type="EMBL" id="MBP3955408.1"/>
    </source>
</evidence>